<proteinExistence type="predicted"/>
<sequence>MTDSSALMRRNILLPCSWAVPNRRLWPSASKWPKRTDTMNLI</sequence>
<gene>
    <name evidence="1" type="ORF">EVA_16605</name>
</gene>
<reference evidence="1" key="1">
    <citation type="journal article" date="2012" name="PLoS ONE">
        <title>Gene sets for utilization of primary and secondary nutrition supplies in the distal gut of endangered iberian lynx.</title>
        <authorList>
            <person name="Alcaide M."/>
            <person name="Messina E."/>
            <person name="Richter M."/>
            <person name="Bargiela R."/>
            <person name="Peplies J."/>
            <person name="Huws S.A."/>
            <person name="Newbold C.J."/>
            <person name="Golyshin P.N."/>
            <person name="Simon M.A."/>
            <person name="Lopez G."/>
            <person name="Yakimov M.M."/>
            <person name="Ferrer M."/>
        </authorList>
    </citation>
    <scope>NUCLEOTIDE SEQUENCE</scope>
</reference>
<name>J9G0F5_9ZZZZ</name>
<evidence type="ECO:0000313" key="1">
    <source>
        <dbReference type="EMBL" id="EJW95287.1"/>
    </source>
</evidence>
<protein>
    <submittedName>
        <fullName evidence="1">Uncharacterized protein</fullName>
    </submittedName>
</protein>
<dbReference type="EMBL" id="AMCI01005899">
    <property type="protein sequence ID" value="EJW95287.1"/>
    <property type="molecule type" value="Genomic_DNA"/>
</dbReference>
<accession>J9G0F5</accession>
<organism evidence="1">
    <name type="scientific">gut metagenome</name>
    <dbReference type="NCBI Taxonomy" id="749906"/>
    <lineage>
        <taxon>unclassified sequences</taxon>
        <taxon>metagenomes</taxon>
        <taxon>organismal metagenomes</taxon>
    </lineage>
</organism>
<comment type="caution">
    <text evidence="1">The sequence shown here is derived from an EMBL/GenBank/DDBJ whole genome shotgun (WGS) entry which is preliminary data.</text>
</comment>
<dbReference type="AlphaFoldDB" id="J9G0F5"/>